<sequence>MVRCENPIHGTGSSSACGLIVSHSVPPGRTLRSNSAPRPHRPGRMHAPLSTPRLPLHEPLLSHLHFQREPSKLTAVITIHAVIRLRDNTHTLSLPFSRSKGQSQYHVDFISNPCQHENFNPAVHTISSH</sequence>
<dbReference type="AlphaFoldDB" id="A0A177C031"/>
<dbReference type="RefSeq" id="XP_018031131.1">
    <property type="nucleotide sequence ID" value="XM_018179302.1"/>
</dbReference>
<dbReference type="InParanoid" id="A0A177C031"/>
<dbReference type="PROSITE" id="PS51257">
    <property type="entry name" value="PROKAR_LIPOPROTEIN"/>
    <property type="match status" value="1"/>
</dbReference>
<gene>
    <name evidence="2" type="ORF">CC84DRAFT_1168003</name>
</gene>
<proteinExistence type="predicted"/>
<dbReference type="GeneID" id="28762788"/>
<dbReference type="Proteomes" id="UP000077069">
    <property type="component" value="Unassembled WGS sequence"/>
</dbReference>
<evidence type="ECO:0000313" key="3">
    <source>
        <dbReference type="Proteomes" id="UP000077069"/>
    </source>
</evidence>
<evidence type="ECO:0000256" key="1">
    <source>
        <dbReference type="SAM" id="MobiDB-lite"/>
    </source>
</evidence>
<organism evidence="2 3">
    <name type="scientific">Paraphaeosphaeria sporulosa</name>
    <dbReference type="NCBI Taxonomy" id="1460663"/>
    <lineage>
        <taxon>Eukaryota</taxon>
        <taxon>Fungi</taxon>
        <taxon>Dikarya</taxon>
        <taxon>Ascomycota</taxon>
        <taxon>Pezizomycotina</taxon>
        <taxon>Dothideomycetes</taxon>
        <taxon>Pleosporomycetidae</taxon>
        <taxon>Pleosporales</taxon>
        <taxon>Massarineae</taxon>
        <taxon>Didymosphaeriaceae</taxon>
        <taxon>Paraphaeosphaeria</taxon>
    </lineage>
</organism>
<accession>A0A177C031</accession>
<dbReference type="EMBL" id="KV441558">
    <property type="protein sequence ID" value="OAG00766.1"/>
    <property type="molecule type" value="Genomic_DNA"/>
</dbReference>
<feature type="region of interest" description="Disordered" evidence="1">
    <location>
        <begin position="26"/>
        <end position="53"/>
    </location>
</feature>
<keyword evidence="3" id="KW-1185">Reference proteome</keyword>
<name>A0A177C031_9PLEO</name>
<evidence type="ECO:0000313" key="2">
    <source>
        <dbReference type="EMBL" id="OAG00766.1"/>
    </source>
</evidence>
<protein>
    <submittedName>
        <fullName evidence="2">Uncharacterized protein</fullName>
    </submittedName>
</protein>
<reference evidence="2 3" key="1">
    <citation type="submission" date="2016-05" db="EMBL/GenBank/DDBJ databases">
        <title>Comparative analysis of secretome profiles of manganese(II)-oxidizing ascomycete fungi.</title>
        <authorList>
            <consortium name="DOE Joint Genome Institute"/>
            <person name="Zeiner C.A."/>
            <person name="Purvine S.O."/>
            <person name="Zink E.M."/>
            <person name="Wu S."/>
            <person name="Pasa-Tolic L."/>
            <person name="Chaput D.L."/>
            <person name="Haridas S."/>
            <person name="Grigoriev I.V."/>
            <person name="Santelli C.M."/>
            <person name="Hansel C.M."/>
        </authorList>
    </citation>
    <scope>NUCLEOTIDE SEQUENCE [LARGE SCALE GENOMIC DNA]</scope>
    <source>
        <strain evidence="2 3">AP3s5-JAC2a</strain>
    </source>
</reference>